<reference evidence="3" key="1">
    <citation type="submission" date="2022-07" db="EMBL/GenBank/DDBJ databases">
        <authorList>
            <person name="Otstavnykh N."/>
            <person name="Isaeva M."/>
            <person name="Bystritskaya E."/>
        </authorList>
    </citation>
    <scope>NUCLEOTIDE SEQUENCE</scope>
    <source>
        <strain evidence="3">KCTC 52189</strain>
    </source>
</reference>
<dbReference type="Pfam" id="PF00561">
    <property type="entry name" value="Abhydrolase_1"/>
    <property type="match status" value="1"/>
</dbReference>
<dbReference type="InterPro" id="IPR000639">
    <property type="entry name" value="Epox_hydrolase-like"/>
</dbReference>
<dbReference type="RefSeq" id="WP_306734378.1">
    <property type="nucleotide sequence ID" value="NZ_JANHAX010000001.1"/>
</dbReference>
<protein>
    <submittedName>
        <fullName evidence="3">Alpha/beta hydrolase</fullName>
    </submittedName>
</protein>
<reference evidence="3" key="2">
    <citation type="submission" date="2023-02" db="EMBL/GenBank/DDBJ databases">
        <title>'Rhodoalgimonas zhirmunskyi' gen. nov., isolated from a red alga.</title>
        <authorList>
            <person name="Nedashkovskaya O.I."/>
            <person name="Otstavnykh N.Y."/>
            <person name="Bystritskaya E.P."/>
            <person name="Balabanova L.A."/>
            <person name="Isaeva M.P."/>
        </authorList>
    </citation>
    <scope>NUCLEOTIDE SEQUENCE</scope>
    <source>
        <strain evidence="3">KCTC 52189</strain>
    </source>
</reference>
<dbReference type="PANTHER" id="PTHR43329">
    <property type="entry name" value="EPOXIDE HYDROLASE"/>
    <property type="match status" value="1"/>
</dbReference>
<dbReference type="EMBL" id="JANHAX010000001">
    <property type="protein sequence ID" value="MDQ2089129.1"/>
    <property type="molecule type" value="Genomic_DNA"/>
</dbReference>
<dbReference type="Proteomes" id="UP001226762">
    <property type="component" value="Unassembled WGS sequence"/>
</dbReference>
<keyword evidence="1 3" id="KW-0378">Hydrolase</keyword>
<evidence type="ECO:0000313" key="3">
    <source>
        <dbReference type="EMBL" id="MDQ2089129.1"/>
    </source>
</evidence>
<keyword evidence="4" id="KW-1185">Reference proteome</keyword>
<accession>A0AAE3WAN1</accession>
<organism evidence="3 4">
    <name type="scientific">Marimonas arenosa</name>
    <dbReference type="NCBI Taxonomy" id="1795305"/>
    <lineage>
        <taxon>Bacteria</taxon>
        <taxon>Pseudomonadati</taxon>
        <taxon>Pseudomonadota</taxon>
        <taxon>Alphaproteobacteria</taxon>
        <taxon>Rhodobacterales</taxon>
        <taxon>Paracoccaceae</taxon>
        <taxon>Marimonas</taxon>
    </lineage>
</organism>
<sequence>MIPGFSDHLFEDGPRHIAYSRGGDGPPLLLLHGFPQTRAMWAEIAPALATEFTVIAADLRGYGGSWKPGRMEDYSFREMGGDQLDLMSSLGLDRFHLAGHDRGGRTAHRMALDAPDRVASLTLMDIVPTHLLLDNLSKEVATAYYHWFFLAQPEPFPETMIGADPDHFFESCLLGWGSARLEDFAANQLTSYREAWRDPETIRGMCHDYRAAIAVDFGLDAADLGRRVSCPSLVLYGADGAMARAYDVAATWADRLTDIRSASIPGGHFFPDTAPDATVQALRMFYTKQKKAL</sequence>
<dbReference type="AlphaFoldDB" id="A0AAE3WAN1"/>
<dbReference type="InterPro" id="IPR029058">
    <property type="entry name" value="AB_hydrolase_fold"/>
</dbReference>
<dbReference type="SUPFAM" id="SSF53474">
    <property type="entry name" value="alpha/beta-Hydrolases"/>
    <property type="match status" value="1"/>
</dbReference>
<name>A0AAE3WAN1_9RHOB</name>
<comment type="caution">
    <text evidence="3">The sequence shown here is derived from an EMBL/GenBank/DDBJ whole genome shotgun (WGS) entry which is preliminary data.</text>
</comment>
<dbReference type="GO" id="GO:0016787">
    <property type="term" value="F:hydrolase activity"/>
    <property type="evidence" value="ECO:0007669"/>
    <property type="project" value="UniProtKB-KW"/>
</dbReference>
<dbReference type="PRINTS" id="PR00111">
    <property type="entry name" value="ABHYDROLASE"/>
</dbReference>
<dbReference type="Gene3D" id="3.40.50.1820">
    <property type="entry name" value="alpha/beta hydrolase"/>
    <property type="match status" value="1"/>
</dbReference>
<gene>
    <name evidence="3" type="ORF">NO357_04350</name>
</gene>
<evidence type="ECO:0000256" key="1">
    <source>
        <dbReference type="ARBA" id="ARBA00022801"/>
    </source>
</evidence>
<proteinExistence type="predicted"/>
<dbReference type="PRINTS" id="PR00412">
    <property type="entry name" value="EPOXHYDRLASE"/>
</dbReference>
<evidence type="ECO:0000313" key="4">
    <source>
        <dbReference type="Proteomes" id="UP001226762"/>
    </source>
</evidence>
<dbReference type="InterPro" id="IPR000073">
    <property type="entry name" value="AB_hydrolase_1"/>
</dbReference>
<feature type="domain" description="AB hydrolase-1" evidence="2">
    <location>
        <begin position="26"/>
        <end position="273"/>
    </location>
</feature>
<evidence type="ECO:0000259" key="2">
    <source>
        <dbReference type="Pfam" id="PF00561"/>
    </source>
</evidence>